<feature type="domain" description="HTH luxR-type" evidence="6">
    <location>
        <begin position="149"/>
        <end position="214"/>
    </location>
</feature>
<organism evidence="8 9">
    <name type="scientific">Flavobacterium ichthyis</name>
    <dbReference type="NCBI Taxonomy" id="2698827"/>
    <lineage>
        <taxon>Bacteria</taxon>
        <taxon>Pseudomonadati</taxon>
        <taxon>Bacteroidota</taxon>
        <taxon>Flavobacteriia</taxon>
        <taxon>Flavobacteriales</taxon>
        <taxon>Flavobacteriaceae</taxon>
        <taxon>Flavobacterium</taxon>
    </lineage>
</organism>
<feature type="domain" description="Response regulatory" evidence="7">
    <location>
        <begin position="8"/>
        <end position="127"/>
    </location>
</feature>
<feature type="modified residue" description="4-aspartylphosphate" evidence="5">
    <location>
        <position position="62"/>
    </location>
</feature>
<dbReference type="RefSeq" id="WP_166536822.1">
    <property type="nucleotide sequence ID" value="NZ_JAABLM010000007.1"/>
</dbReference>
<protein>
    <submittedName>
        <fullName evidence="8">Response regulator</fullName>
    </submittedName>
</protein>
<evidence type="ECO:0000259" key="7">
    <source>
        <dbReference type="PROSITE" id="PS50110"/>
    </source>
</evidence>
<reference evidence="9" key="1">
    <citation type="submission" date="2020-01" db="EMBL/GenBank/DDBJ databases">
        <title>Sphingomonas sp. strain CSW-10.</title>
        <authorList>
            <person name="Chen W.-M."/>
        </authorList>
    </citation>
    <scope>NUCLEOTIDE SEQUENCE [LARGE SCALE GENOMIC DNA]</scope>
    <source>
        <strain evidence="9">NST-5</strain>
    </source>
</reference>
<dbReference type="InterPro" id="IPR058245">
    <property type="entry name" value="NreC/VraR/RcsB-like_REC"/>
</dbReference>
<accession>A0ABW9Z8F5</accession>
<keyword evidence="2" id="KW-0805">Transcription regulation</keyword>
<evidence type="ECO:0000313" key="8">
    <source>
        <dbReference type="EMBL" id="NBL64996.1"/>
    </source>
</evidence>
<dbReference type="CDD" id="cd17535">
    <property type="entry name" value="REC_NarL-like"/>
    <property type="match status" value="1"/>
</dbReference>
<comment type="caution">
    <text evidence="8">The sequence shown here is derived from an EMBL/GenBank/DDBJ whole genome shotgun (WGS) entry which is preliminary data.</text>
</comment>
<dbReference type="InterPro" id="IPR011006">
    <property type="entry name" value="CheY-like_superfamily"/>
</dbReference>
<dbReference type="Proteomes" id="UP000798602">
    <property type="component" value="Unassembled WGS sequence"/>
</dbReference>
<sequence length="218" mass="25241">MTSQTKYKIIIVDDHLLFSQSLELLINNFQNFEVINSFENGKEFVKHFLASKKLVADLVLLDVNMPIMNGIDTMIWLKEHFPDQKVLALSVNEDEEIILKMVRLGTRGYLLKDTSPKIFEKAMLMTIEEGYFFTEMVSKLLVNGITKPEQDVKLELKEKELEFVKLACTDKTYKEIADEMHLSPKTIDGYRENVFVKTDVKNRIGLVLYAIKNKLITL</sequence>
<dbReference type="Gene3D" id="3.40.50.2300">
    <property type="match status" value="1"/>
</dbReference>
<dbReference type="PANTHER" id="PTHR43214:SF41">
    <property type="entry name" value="NITRATE_NITRITE RESPONSE REGULATOR PROTEIN NARP"/>
    <property type="match status" value="1"/>
</dbReference>
<dbReference type="InterPro" id="IPR000792">
    <property type="entry name" value="Tscrpt_reg_LuxR_C"/>
</dbReference>
<dbReference type="SMART" id="SM00448">
    <property type="entry name" value="REC"/>
    <property type="match status" value="1"/>
</dbReference>
<dbReference type="EMBL" id="JAABLM010000007">
    <property type="protein sequence ID" value="NBL64996.1"/>
    <property type="molecule type" value="Genomic_DNA"/>
</dbReference>
<dbReference type="InterPro" id="IPR016032">
    <property type="entry name" value="Sig_transdc_resp-reg_C-effctor"/>
</dbReference>
<name>A0ABW9Z8F5_9FLAO</name>
<dbReference type="Pfam" id="PF00072">
    <property type="entry name" value="Response_reg"/>
    <property type="match status" value="1"/>
</dbReference>
<keyword evidence="1 5" id="KW-0597">Phosphoprotein</keyword>
<dbReference type="Pfam" id="PF00196">
    <property type="entry name" value="GerE"/>
    <property type="match status" value="1"/>
</dbReference>
<dbReference type="SUPFAM" id="SSF46894">
    <property type="entry name" value="C-terminal effector domain of the bipartite response regulators"/>
    <property type="match status" value="1"/>
</dbReference>
<evidence type="ECO:0000256" key="3">
    <source>
        <dbReference type="ARBA" id="ARBA00023125"/>
    </source>
</evidence>
<evidence type="ECO:0000256" key="2">
    <source>
        <dbReference type="ARBA" id="ARBA00023015"/>
    </source>
</evidence>
<gene>
    <name evidence="8" type="ORF">GV828_07265</name>
</gene>
<dbReference type="SMART" id="SM00421">
    <property type="entry name" value="HTH_LUXR"/>
    <property type="match status" value="1"/>
</dbReference>
<dbReference type="PANTHER" id="PTHR43214">
    <property type="entry name" value="TWO-COMPONENT RESPONSE REGULATOR"/>
    <property type="match status" value="1"/>
</dbReference>
<dbReference type="SUPFAM" id="SSF52172">
    <property type="entry name" value="CheY-like"/>
    <property type="match status" value="1"/>
</dbReference>
<proteinExistence type="predicted"/>
<keyword evidence="3" id="KW-0238">DNA-binding</keyword>
<keyword evidence="4" id="KW-0804">Transcription</keyword>
<dbReference type="CDD" id="cd06170">
    <property type="entry name" value="LuxR_C_like"/>
    <property type="match status" value="1"/>
</dbReference>
<keyword evidence="9" id="KW-1185">Reference proteome</keyword>
<dbReference type="PROSITE" id="PS00622">
    <property type="entry name" value="HTH_LUXR_1"/>
    <property type="match status" value="1"/>
</dbReference>
<evidence type="ECO:0000256" key="5">
    <source>
        <dbReference type="PROSITE-ProRule" id="PRU00169"/>
    </source>
</evidence>
<evidence type="ECO:0000256" key="4">
    <source>
        <dbReference type="ARBA" id="ARBA00023163"/>
    </source>
</evidence>
<evidence type="ECO:0000259" key="6">
    <source>
        <dbReference type="PROSITE" id="PS50043"/>
    </source>
</evidence>
<dbReference type="InterPro" id="IPR001789">
    <property type="entry name" value="Sig_transdc_resp-reg_receiver"/>
</dbReference>
<evidence type="ECO:0000256" key="1">
    <source>
        <dbReference type="ARBA" id="ARBA00022553"/>
    </source>
</evidence>
<dbReference type="InterPro" id="IPR039420">
    <property type="entry name" value="WalR-like"/>
</dbReference>
<dbReference type="PROSITE" id="PS50043">
    <property type="entry name" value="HTH_LUXR_2"/>
    <property type="match status" value="1"/>
</dbReference>
<evidence type="ECO:0000313" key="9">
    <source>
        <dbReference type="Proteomes" id="UP000798602"/>
    </source>
</evidence>
<dbReference type="PROSITE" id="PS50110">
    <property type="entry name" value="RESPONSE_REGULATORY"/>
    <property type="match status" value="1"/>
</dbReference>